<dbReference type="SUPFAM" id="SSF54991">
    <property type="entry name" value="Anticodon-binding domain of PheRS"/>
    <property type="match status" value="1"/>
</dbReference>
<keyword evidence="8 15" id="KW-0547">Nucleotide-binding</keyword>
<keyword evidence="6 15" id="KW-0436">Ligase</keyword>
<dbReference type="FunCoup" id="D1C4D7">
    <property type="interactions" value="458"/>
</dbReference>
<dbReference type="InterPro" id="IPR020825">
    <property type="entry name" value="Phe-tRNA_synthase-like_B3/B4"/>
</dbReference>
<dbReference type="SUPFAM" id="SSF55681">
    <property type="entry name" value="Class II aaRS and biotin synthetases"/>
    <property type="match status" value="1"/>
</dbReference>
<dbReference type="HOGENOM" id="CLU_016891_0_0_0"/>
<dbReference type="InterPro" id="IPR004532">
    <property type="entry name" value="Phe-tRNA-ligase_IIc_bsu_bact"/>
</dbReference>
<feature type="binding site" evidence="15">
    <location>
        <position position="461"/>
    </location>
    <ligand>
        <name>Mg(2+)</name>
        <dbReference type="ChEBI" id="CHEBI:18420"/>
        <note>shared with alpha subunit</note>
    </ligand>
</feature>
<feature type="binding site" evidence="15">
    <location>
        <position position="471"/>
    </location>
    <ligand>
        <name>Mg(2+)</name>
        <dbReference type="ChEBI" id="CHEBI:18420"/>
        <note>shared with alpha subunit</note>
    </ligand>
</feature>
<evidence type="ECO:0000313" key="20">
    <source>
        <dbReference type="EMBL" id="ACZ39104.1"/>
    </source>
</evidence>
<dbReference type="SMART" id="SM00896">
    <property type="entry name" value="FDX-ACB"/>
    <property type="match status" value="1"/>
</dbReference>
<dbReference type="GO" id="GO:0000049">
    <property type="term" value="F:tRNA binding"/>
    <property type="evidence" value="ECO:0007669"/>
    <property type="project" value="UniProtKB-UniRule"/>
</dbReference>
<organism evidence="20 21">
    <name type="scientific">Sphaerobacter thermophilus (strain ATCC 49802 / DSM 20745 / KCCM 41009 / NCIMB 13125 / S 6022)</name>
    <dbReference type="NCBI Taxonomy" id="479434"/>
    <lineage>
        <taxon>Bacteria</taxon>
        <taxon>Pseudomonadati</taxon>
        <taxon>Thermomicrobiota</taxon>
        <taxon>Thermomicrobia</taxon>
        <taxon>Sphaerobacterales</taxon>
        <taxon>Sphaerobacterineae</taxon>
        <taxon>Sphaerobacteraceae</taxon>
        <taxon>Sphaerobacter</taxon>
    </lineage>
</organism>
<dbReference type="KEGG" id="sti:Sthe_1670"/>
<feature type="domain" description="B5" evidence="19">
    <location>
        <begin position="404"/>
        <end position="483"/>
    </location>
</feature>
<dbReference type="EMBL" id="CP001823">
    <property type="protein sequence ID" value="ACZ39104.1"/>
    <property type="molecule type" value="Genomic_DNA"/>
</dbReference>
<evidence type="ECO:0000256" key="16">
    <source>
        <dbReference type="PROSITE-ProRule" id="PRU00209"/>
    </source>
</evidence>
<evidence type="ECO:0000256" key="8">
    <source>
        <dbReference type="ARBA" id="ARBA00022741"/>
    </source>
</evidence>
<evidence type="ECO:0000256" key="14">
    <source>
        <dbReference type="ARBA" id="ARBA00049255"/>
    </source>
</evidence>
<dbReference type="eggNOG" id="COG0073">
    <property type="taxonomic scope" value="Bacteria"/>
</dbReference>
<dbReference type="InterPro" id="IPR002547">
    <property type="entry name" value="tRNA-bd_dom"/>
</dbReference>
<dbReference type="GO" id="GO:0000287">
    <property type="term" value="F:magnesium ion binding"/>
    <property type="evidence" value="ECO:0007669"/>
    <property type="project" value="UniProtKB-UniRule"/>
</dbReference>
<evidence type="ECO:0000313" key="21">
    <source>
        <dbReference type="Proteomes" id="UP000002027"/>
    </source>
</evidence>
<reference evidence="20 21" key="2">
    <citation type="journal article" date="2010" name="Stand. Genomic Sci.">
        <title>Complete genome sequence of Desulfohalobium retbaense type strain (HR(100)).</title>
        <authorList>
            <person name="Spring S."/>
            <person name="Nolan M."/>
            <person name="Lapidus A."/>
            <person name="Glavina Del Rio T."/>
            <person name="Copeland A."/>
            <person name="Tice H."/>
            <person name="Cheng J.F."/>
            <person name="Lucas S."/>
            <person name="Land M."/>
            <person name="Chen F."/>
            <person name="Bruce D."/>
            <person name="Goodwin L."/>
            <person name="Pitluck S."/>
            <person name="Ivanova N."/>
            <person name="Mavromatis K."/>
            <person name="Mikhailova N."/>
            <person name="Pati A."/>
            <person name="Chen A."/>
            <person name="Palaniappan K."/>
            <person name="Hauser L."/>
            <person name="Chang Y.J."/>
            <person name="Jeffries C.D."/>
            <person name="Munk C."/>
            <person name="Kiss H."/>
            <person name="Chain P."/>
            <person name="Han C."/>
            <person name="Brettin T."/>
            <person name="Detter J.C."/>
            <person name="Schuler E."/>
            <person name="Goker M."/>
            <person name="Rohde M."/>
            <person name="Bristow J."/>
            <person name="Eisen J.A."/>
            <person name="Markowitz V."/>
            <person name="Hugenholtz P."/>
            <person name="Kyrpides N.C."/>
            <person name="Klenk H.P."/>
        </authorList>
    </citation>
    <scope>NUCLEOTIDE SEQUENCE [LARGE SCALE GENOMIC DNA]</scope>
    <source>
        <strain evidence="21">ATCC 49802 / DSM 20745 / S 6022</strain>
    </source>
</reference>
<evidence type="ECO:0000256" key="9">
    <source>
        <dbReference type="ARBA" id="ARBA00022840"/>
    </source>
</evidence>
<evidence type="ECO:0000259" key="19">
    <source>
        <dbReference type="PROSITE" id="PS51483"/>
    </source>
</evidence>
<dbReference type="Gene3D" id="3.30.56.10">
    <property type="match status" value="2"/>
</dbReference>
<dbReference type="Proteomes" id="UP000002027">
    <property type="component" value="Chromosome 1"/>
</dbReference>
<evidence type="ECO:0000259" key="18">
    <source>
        <dbReference type="PROSITE" id="PS51447"/>
    </source>
</evidence>
<feature type="binding site" evidence="15">
    <location>
        <position position="470"/>
    </location>
    <ligand>
        <name>Mg(2+)</name>
        <dbReference type="ChEBI" id="CHEBI:18420"/>
        <note>shared with alpha subunit</note>
    </ligand>
</feature>
<keyword evidence="21" id="KW-1185">Reference proteome</keyword>
<comment type="subcellular location">
    <subcellularLocation>
        <location evidence="1 15">Cytoplasm</location>
    </subcellularLocation>
</comment>
<dbReference type="EC" id="6.1.1.20" evidence="15"/>
<keyword evidence="11 16" id="KW-0694">RNA-binding</keyword>
<evidence type="ECO:0000259" key="17">
    <source>
        <dbReference type="PROSITE" id="PS50886"/>
    </source>
</evidence>
<dbReference type="SMART" id="SM00873">
    <property type="entry name" value="B3_4"/>
    <property type="match status" value="1"/>
</dbReference>
<keyword evidence="13 15" id="KW-0030">Aminoacyl-tRNA synthetase</keyword>
<dbReference type="InterPro" id="IPR036690">
    <property type="entry name" value="Fdx_antiC-bd_sf"/>
</dbReference>
<dbReference type="InterPro" id="IPR005121">
    <property type="entry name" value="Fdx_antiC-bd"/>
</dbReference>
<dbReference type="Gene3D" id="2.40.50.140">
    <property type="entry name" value="Nucleic acid-binding proteins"/>
    <property type="match status" value="1"/>
</dbReference>
<dbReference type="SUPFAM" id="SSF46955">
    <property type="entry name" value="Putative DNA-binding domain"/>
    <property type="match status" value="1"/>
</dbReference>
<proteinExistence type="inferred from homology"/>
<evidence type="ECO:0000256" key="15">
    <source>
        <dbReference type="HAMAP-Rule" id="MF_00283"/>
    </source>
</evidence>
<dbReference type="InterPro" id="IPR005147">
    <property type="entry name" value="tRNA_synthase_B5-dom"/>
</dbReference>
<dbReference type="PANTHER" id="PTHR10947:SF0">
    <property type="entry name" value="PHENYLALANINE--TRNA LIGASE BETA SUBUNIT"/>
    <property type="match status" value="1"/>
</dbReference>
<dbReference type="Gene3D" id="3.50.40.10">
    <property type="entry name" value="Phenylalanyl-trna Synthetase, Chain B, domain 3"/>
    <property type="match status" value="1"/>
</dbReference>
<dbReference type="InterPro" id="IPR045864">
    <property type="entry name" value="aa-tRNA-synth_II/BPL/LPL"/>
</dbReference>
<keyword evidence="4 15" id="KW-0963">Cytoplasm</keyword>
<dbReference type="InterPro" id="IPR041616">
    <property type="entry name" value="PheRS_beta_core"/>
</dbReference>
<dbReference type="RefSeq" id="WP_012872151.1">
    <property type="nucleotide sequence ID" value="NC_013523.1"/>
</dbReference>
<evidence type="ECO:0000256" key="5">
    <source>
        <dbReference type="ARBA" id="ARBA00022555"/>
    </source>
</evidence>
<evidence type="ECO:0000256" key="13">
    <source>
        <dbReference type="ARBA" id="ARBA00023146"/>
    </source>
</evidence>
<dbReference type="NCBIfam" id="TIGR00472">
    <property type="entry name" value="pheT_bact"/>
    <property type="match status" value="1"/>
</dbReference>
<dbReference type="Pfam" id="PF03484">
    <property type="entry name" value="B5"/>
    <property type="match status" value="1"/>
</dbReference>
<feature type="domain" description="FDX-ACB" evidence="18">
    <location>
        <begin position="724"/>
        <end position="817"/>
    </location>
</feature>
<evidence type="ECO:0000256" key="6">
    <source>
        <dbReference type="ARBA" id="ARBA00022598"/>
    </source>
</evidence>
<evidence type="ECO:0000256" key="7">
    <source>
        <dbReference type="ARBA" id="ARBA00022723"/>
    </source>
</evidence>
<dbReference type="GO" id="GO:0004826">
    <property type="term" value="F:phenylalanine-tRNA ligase activity"/>
    <property type="evidence" value="ECO:0007669"/>
    <property type="project" value="UniProtKB-UniRule"/>
</dbReference>
<evidence type="ECO:0000256" key="2">
    <source>
        <dbReference type="ARBA" id="ARBA00008653"/>
    </source>
</evidence>
<dbReference type="GO" id="GO:0005524">
    <property type="term" value="F:ATP binding"/>
    <property type="evidence" value="ECO:0007669"/>
    <property type="project" value="UniProtKB-UniRule"/>
</dbReference>
<dbReference type="Gene3D" id="3.30.70.380">
    <property type="entry name" value="Ferrodoxin-fold anticodon-binding domain"/>
    <property type="match status" value="1"/>
</dbReference>
<dbReference type="SMART" id="SM00874">
    <property type="entry name" value="B5"/>
    <property type="match status" value="1"/>
</dbReference>
<comment type="catalytic activity">
    <reaction evidence="14 15">
        <text>tRNA(Phe) + L-phenylalanine + ATP = L-phenylalanyl-tRNA(Phe) + AMP + diphosphate + H(+)</text>
        <dbReference type="Rhea" id="RHEA:19413"/>
        <dbReference type="Rhea" id="RHEA-COMP:9668"/>
        <dbReference type="Rhea" id="RHEA-COMP:9699"/>
        <dbReference type="ChEBI" id="CHEBI:15378"/>
        <dbReference type="ChEBI" id="CHEBI:30616"/>
        <dbReference type="ChEBI" id="CHEBI:33019"/>
        <dbReference type="ChEBI" id="CHEBI:58095"/>
        <dbReference type="ChEBI" id="CHEBI:78442"/>
        <dbReference type="ChEBI" id="CHEBI:78531"/>
        <dbReference type="ChEBI" id="CHEBI:456215"/>
        <dbReference type="EC" id="6.1.1.20"/>
    </reaction>
</comment>
<dbReference type="InterPro" id="IPR009061">
    <property type="entry name" value="DNA-bd_dom_put_sf"/>
</dbReference>
<reference evidence="21" key="1">
    <citation type="submission" date="2009-11" db="EMBL/GenBank/DDBJ databases">
        <title>The complete chromosome 1 of Sphaerobacter thermophilus DSM 20745.</title>
        <authorList>
            <person name="Lucas S."/>
            <person name="Copeland A."/>
            <person name="Lapidus A."/>
            <person name="Glavina del Rio T."/>
            <person name="Dalin E."/>
            <person name="Tice H."/>
            <person name="Bruce D."/>
            <person name="Goodwin L."/>
            <person name="Pitluck S."/>
            <person name="Kyrpides N."/>
            <person name="Mavromatis K."/>
            <person name="Ivanova N."/>
            <person name="Mikhailova N."/>
            <person name="LaButti K.M."/>
            <person name="Clum A."/>
            <person name="Sun H.I."/>
            <person name="Brettin T."/>
            <person name="Detter J.C."/>
            <person name="Han C."/>
            <person name="Larimer F."/>
            <person name="Land M."/>
            <person name="Hauser L."/>
            <person name="Markowitz V."/>
            <person name="Cheng J.F."/>
            <person name="Hugenholtz P."/>
            <person name="Woyke T."/>
            <person name="Wu D."/>
            <person name="Steenblock K."/>
            <person name="Schneider S."/>
            <person name="Pukall R."/>
            <person name="Goeker M."/>
            <person name="Klenk H.P."/>
            <person name="Eisen J.A."/>
        </authorList>
    </citation>
    <scope>NUCLEOTIDE SEQUENCE [LARGE SCALE GENOMIC DNA]</scope>
    <source>
        <strain evidence="21">ATCC 49802 / DSM 20745 / S 6022</strain>
    </source>
</reference>
<dbReference type="FunFam" id="3.50.40.10:FF:000001">
    <property type="entry name" value="Phenylalanine--tRNA ligase beta subunit"/>
    <property type="match status" value="1"/>
</dbReference>
<evidence type="ECO:0000256" key="1">
    <source>
        <dbReference type="ARBA" id="ARBA00004496"/>
    </source>
</evidence>
<comment type="similarity">
    <text evidence="2 15">Belongs to the phenylalanyl-tRNA synthetase beta subunit family. Type 1 subfamily.</text>
</comment>
<dbReference type="GO" id="GO:0006432">
    <property type="term" value="P:phenylalanyl-tRNA aminoacylation"/>
    <property type="evidence" value="ECO:0007669"/>
    <property type="project" value="UniProtKB-UniRule"/>
</dbReference>
<dbReference type="Gene3D" id="3.30.930.10">
    <property type="entry name" value="Bira Bifunctional Protein, Domain 2"/>
    <property type="match status" value="1"/>
</dbReference>
<dbReference type="Pfam" id="PF17759">
    <property type="entry name" value="tRNA_synthFbeta"/>
    <property type="match status" value="1"/>
</dbReference>
<dbReference type="Pfam" id="PF01588">
    <property type="entry name" value="tRNA_bind"/>
    <property type="match status" value="1"/>
</dbReference>
<dbReference type="InterPro" id="IPR012340">
    <property type="entry name" value="NA-bd_OB-fold"/>
</dbReference>
<dbReference type="PROSITE" id="PS51447">
    <property type="entry name" value="FDX_ACB"/>
    <property type="match status" value="1"/>
</dbReference>
<evidence type="ECO:0000256" key="12">
    <source>
        <dbReference type="ARBA" id="ARBA00022917"/>
    </source>
</evidence>
<keyword evidence="9 15" id="KW-0067">ATP-binding</keyword>
<keyword evidence="7 15" id="KW-0479">Metal-binding</keyword>
<name>D1C4D7_SPHTD</name>
<dbReference type="AlphaFoldDB" id="D1C4D7"/>
<comment type="cofactor">
    <cofactor evidence="15">
        <name>Mg(2+)</name>
        <dbReference type="ChEBI" id="CHEBI:18420"/>
    </cofactor>
    <text evidence="15">Binds 2 magnesium ions per tetramer.</text>
</comment>
<keyword evidence="5 16" id="KW-0820">tRNA-binding</keyword>
<evidence type="ECO:0000256" key="11">
    <source>
        <dbReference type="ARBA" id="ARBA00022884"/>
    </source>
</evidence>
<gene>
    <name evidence="15" type="primary">pheT</name>
    <name evidence="20" type="ordered locus">Sthe_1670</name>
</gene>
<dbReference type="SUPFAM" id="SSF56037">
    <property type="entry name" value="PheT/TilS domain"/>
    <property type="match status" value="1"/>
</dbReference>
<dbReference type="HAMAP" id="MF_00283">
    <property type="entry name" value="Phe_tRNA_synth_beta1"/>
    <property type="match status" value="1"/>
</dbReference>
<evidence type="ECO:0000256" key="10">
    <source>
        <dbReference type="ARBA" id="ARBA00022842"/>
    </source>
</evidence>
<feature type="domain" description="TRNA-binding" evidence="17">
    <location>
        <begin position="39"/>
        <end position="154"/>
    </location>
</feature>
<dbReference type="CDD" id="cd02796">
    <property type="entry name" value="tRNA_bind_bactPheRS"/>
    <property type="match status" value="1"/>
</dbReference>
<evidence type="ECO:0000256" key="4">
    <source>
        <dbReference type="ARBA" id="ARBA00022490"/>
    </source>
</evidence>
<dbReference type="PANTHER" id="PTHR10947">
    <property type="entry name" value="PHENYLALANYL-TRNA SYNTHETASE BETA CHAIN AND LEUCINE-RICH REPEAT-CONTAINING PROTEIN 47"/>
    <property type="match status" value="1"/>
</dbReference>
<dbReference type="GO" id="GO:0009328">
    <property type="term" value="C:phenylalanine-tRNA ligase complex"/>
    <property type="evidence" value="ECO:0007669"/>
    <property type="project" value="TreeGrafter"/>
</dbReference>
<dbReference type="InterPro" id="IPR045060">
    <property type="entry name" value="Phe-tRNA-ligase_IIc_bsu"/>
</dbReference>
<dbReference type="SUPFAM" id="SSF50249">
    <property type="entry name" value="Nucleic acid-binding proteins"/>
    <property type="match status" value="1"/>
</dbReference>
<comment type="subunit">
    <text evidence="3 15">Tetramer of two alpha and two beta subunits.</text>
</comment>
<dbReference type="InterPro" id="IPR033714">
    <property type="entry name" value="tRNA_bind_bactPheRS"/>
</dbReference>
<keyword evidence="12 15" id="KW-0648">Protein biosynthesis</keyword>
<keyword evidence="10 15" id="KW-0460">Magnesium</keyword>
<accession>D1C4D7</accession>
<dbReference type="STRING" id="479434.Sthe_1670"/>
<protein>
    <recommendedName>
        <fullName evidence="15">Phenylalanine--tRNA ligase beta subunit</fullName>
        <ecNumber evidence="15">6.1.1.20</ecNumber>
    </recommendedName>
    <alternativeName>
        <fullName evidence="15">Phenylalanyl-tRNA synthetase beta subunit</fullName>
        <shortName evidence="15">PheRS</shortName>
    </alternativeName>
</protein>
<dbReference type="InParanoid" id="D1C4D7"/>
<dbReference type="PROSITE" id="PS51483">
    <property type="entry name" value="B5"/>
    <property type="match status" value="1"/>
</dbReference>
<sequence length="818" mass="90140">MKVPVRWLKELVPNDLPPSEIAQRLTMAGLEAEAVTEIGGTWDRIYVGVVERVEPHPNADRLVLATVNAGEHHLTVVTGAPNIREGQKVPLALAGARLIDGYSEEFRMFTLKPSTIRGVRSEGMVCSEKELGLSDEHEGILVLDPDAPVGVPLRDYLGESVIEFEITPNLVHAFSMVGIARELGALIDAPVRLPELADLEAVPRDPGLVIVEAPDLCPRYVGVVIENVRVEPSPEWLQRRLAAAGVRPISNIVDITNYVMLEWGQPLHAFDRRFLHEGRIVVRRARPGERIETLDHVDRELTPDMLVIADADRAVAIAGVMGGLESEIRDDTTTILLEAANFNMLNIRHTARAQRLRTEASARFERGLDPNLVWTATQRAVALILQLNPEARVTVMADAYAEPRHPKTVVMPRNEIPRLLGIDYPDEVVLDVLGRLELQPEIRDVDGVRSVVVQVPTYRSDINIPADVVEEVARIVGYESLPETLPWGQTPHVTRDPMRRLIADTQDLLVAAGMTEIITYPMVSEDDLRALVPGAEAAPDRYGFFPRPELDLVTARNPLRSEWTMMRPTLLPAWLKNVAENLKHSAGVAVFETGRVYLPRGLDELPDERPTLCLGFAGERNAADLYHQARPVDYFDVKGVVDALLPRLGAVDIAVRPITHPSLHPGRAAEITVKGEPVGIIGEVHPVVAEQFGIPAGQRVAVAEIDLKALFDTGLSDVELRPVSRYQQVEQDFAVVVEEAVPADAVEAALRAGAGPLATSVRLFDIYRGPAIDAGKKSLAYRVTLSAPDRELSENEIQRIRGRIERQLARQVSGTLRA</sequence>
<dbReference type="OrthoDB" id="9805455at2"/>
<dbReference type="InterPro" id="IPR005146">
    <property type="entry name" value="B3/B4_tRNA-bd"/>
</dbReference>
<dbReference type="CDD" id="cd00769">
    <property type="entry name" value="PheRS_beta_core"/>
    <property type="match status" value="1"/>
</dbReference>
<dbReference type="eggNOG" id="COG0072">
    <property type="taxonomic scope" value="Bacteria"/>
</dbReference>
<dbReference type="Pfam" id="PF03147">
    <property type="entry name" value="FDX-ACB"/>
    <property type="match status" value="1"/>
</dbReference>
<dbReference type="PROSITE" id="PS50886">
    <property type="entry name" value="TRBD"/>
    <property type="match status" value="1"/>
</dbReference>
<feature type="binding site" evidence="15">
    <location>
        <position position="467"/>
    </location>
    <ligand>
        <name>Mg(2+)</name>
        <dbReference type="ChEBI" id="CHEBI:18420"/>
        <note>shared with alpha subunit</note>
    </ligand>
</feature>
<evidence type="ECO:0000256" key="3">
    <source>
        <dbReference type="ARBA" id="ARBA00011209"/>
    </source>
</evidence>
<dbReference type="Pfam" id="PF03483">
    <property type="entry name" value="B3_4"/>
    <property type="match status" value="1"/>
</dbReference>